<dbReference type="PROSITE" id="PS50883">
    <property type="entry name" value="EAL"/>
    <property type="match status" value="1"/>
</dbReference>
<gene>
    <name evidence="4" type="primary">tipF</name>
    <name evidence="4" type="ORF">GCM10007879_19850</name>
</gene>
<dbReference type="InterPro" id="IPR001633">
    <property type="entry name" value="EAL_dom"/>
</dbReference>
<dbReference type="SUPFAM" id="SSF141868">
    <property type="entry name" value="EAL domain-like"/>
    <property type="match status" value="1"/>
</dbReference>
<dbReference type="Pfam" id="PF00563">
    <property type="entry name" value="EAL"/>
    <property type="match status" value="1"/>
</dbReference>
<evidence type="ECO:0000259" key="3">
    <source>
        <dbReference type="PROSITE" id="PS50883"/>
    </source>
</evidence>
<accession>A0ABQ5UTL7</accession>
<dbReference type="EMBL" id="BSNI01000002">
    <property type="protein sequence ID" value="GLQ17736.1"/>
    <property type="molecule type" value="Genomic_DNA"/>
</dbReference>
<evidence type="ECO:0000313" key="5">
    <source>
        <dbReference type="Proteomes" id="UP001161405"/>
    </source>
</evidence>
<proteinExistence type="predicted"/>
<feature type="region of interest" description="Disordered" evidence="1">
    <location>
        <begin position="393"/>
        <end position="414"/>
    </location>
</feature>
<reference evidence="4" key="1">
    <citation type="journal article" date="2014" name="Int. J. Syst. Evol. Microbiol.">
        <title>Complete genome of a new Firmicutes species belonging to the dominant human colonic microbiota ('Ruminococcus bicirculans') reveals two chromosomes and a selective capacity to utilize plant glucans.</title>
        <authorList>
            <consortium name="NISC Comparative Sequencing Program"/>
            <person name="Wegmann U."/>
            <person name="Louis P."/>
            <person name="Goesmann A."/>
            <person name="Henrissat B."/>
            <person name="Duncan S.H."/>
            <person name="Flint H.J."/>
        </authorList>
    </citation>
    <scope>NUCLEOTIDE SEQUENCE</scope>
    <source>
        <strain evidence="4">NBRC 107169</strain>
    </source>
</reference>
<protein>
    <submittedName>
        <fullName evidence="4">Diguanylate phosphodiesterase</fullName>
    </submittedName>
</protein>
<feature type="transmembrane region" description="Helical" evidence="2">
    <location>
        <begin position="29"/>
        <end position="50"/>
    </location>
</feature>
<dbReference type="PANTHER" id="PTHR33121">
    <property type="entry name" value="CYCLIC DI-GMP PHOSPHODIESTERASE PDEF"/>
    <property type="match status" value="1"/>
</dbReference>
<dbReference type="Gene3D" id="3.20.20.450">
    <property type="entry name" value="EAL domain"/>
    <property type="match status" value="1"/>
</dbReference>
<keyword evidence="5" id="KW-1185">Reference proteome</keyword>
<sequence>MRAIVLFFLAVACLSIGVTAYFALGFTLIESFLVTIVALLASFVFIEALFRRRTETYLVTQTEEIARQLATVAKTSEMLSEQVTYLTRLGIQERADNLEADVSVLGTVVRQLAEAVAEMEEAQAAGEMPQKQPAHGHSYSVDEDEHSGGGFELAEGPVVSIEEVQKALANNEIEQYLQPIVSLPQRSTLGYELMPKLRTADGVLHDADDFLHYEDQTGTISELEQFLIRQAANIVHRANITGDPTNLFVPISLALLRDTEQCEGIASLMSSNRAVAVSIMLMLPEATYETLNGADKQALEMLVKSGAGICLDNVRSLRLTFQFMAERGVKYVKADAQAFIENPLNYTDFHRADLADYVERFGIGLIMDNVTSEDHVLELLDDKIPYAQGQHIAPASPVRPDLKGEKSGSRRAAR</sequence>
<evidence type="ECO:0000256" key="1">
    <source>
        <dbReference type="SAM" id="MobiDB-lite"/>
    </source>
</evidence>
<dbReference type="RefSeq" id="WP_284364109.1">
    <property type="nucleotide sequence ID" value="NZ_BSNI01000002.1"/>
</dbReference>
<keyword evidence="2" id="KW-0812">Transmembrane</keyword>
<name>A0ABQ5UTL7_9HYPH</name>
<evidence type="ECO:0000313" key="4">
    <source>
        <dbReference type="EMBL" id="GLQ17736.1"/>
    </source>
</evidence>
<feature type="domain" description="EAL" evidence="3">
    <location>
        <begin position="157"/>
        <end position="409"/>
    </location>
</feature>
<evidence type="ECO:0000256" key="2">
    <source>
        <dbReference type="SAM" id="Phobius"/>
    </source>
</evidence>
<dbReference type="SMART" id="SM00052">
    <property type="entry name" value="EAL"/>
    <property type="match status" value="1"/>
</dbReference>
<dbReference type="InterPro" id="IPR035919">
    <property type="entry name" value="EAL_sf"/>
</dbReference>
<dbReference type="InterPro" id="IPR050706">
    <property type="entry name" value="Cyclic-di-GMP_PDE-like"/>
</dbReference>
<keyword evidence="2" id="KW-0472">Membrane</keyword>
<reference evidence="4" key="2">
    <citation type="submission" date="2023-01" db="EMBL/GenBank/DDBJ databases">
        <title>Draft genome sequence of Maritalea porphyrae strain NBRC 107169.</title>
        <authorList>
            <person name="Sun Q."/>
            <person name="Mori K."/>
        </authorList>
    </citation>
    <scope>NUCLEOTIDE SEQUENCE</scope>
    <source>
        <strain evidence="4">NBRC 107169</strain>
    </source>
</reference>
<feature type="region of interest" description="Disordered" evidence="1">
    <location>
        <begin position="121"/>
        <end position="150"/>
    </location>
</feature>
<keyword evidence="2" id="KW-1133">Transmembrane helix</keyword>
<organism evidence="4 5">
    <name type="scientific">Maritalea porphyrae</name>
    <dbReference type="NCBI Taxonomy" id="880732"/>
    <lineage>
        <taxon>Bacteria</taxon>
        <taxon>Pseudomonadati</taxon>
        <taxon>Pseudomonadota</taxon>
        <taxon>Alphaproteobacteria</taxon>
        <taxon>Hyphomicrobiales</taxon>
        <taxon>Devosiaceae</taxon>
        <taxon>Maritalea</taxon>
    </lineage>
</organism>
<dbReference type="Proteomes" id="UP001161405">
    <property type="component" value="Unassembled WGS sequence"/>
</dbReference>
<comment type="caution">
    <text evidence="4">The sequence shown here is derived from an EMBL/GenBank/DDBJ whole genome shotgun (WGS) entry which is preliminary data.</text>
</comment>
<dbReference type="PANTHER" id="PTHR33121:SF79">
    <property type="entry name" value="CYCLIC DI-GMP PHOSPHODIESTERASE PDED-RELATED"/>
    <property type="match status" value="1"/>
</dbReference>